<dbReference type="Proteomes" id="UP001500839">
    <property type="component" value="Unassembled WGS sequence"/>
</dbReference>
<name>A0ABP9CET3_9ACTN</name>
<feature type="domain" description="DUF2249" evidence="1">
    <location>
        <begin position="190"/>
        <end position="258"/>
    </location>
</feature>
<dbReference type="RefSeq" id="WP_200170833.1">
    <property type="nucleotide sequence ID" value="NZ_BAABKQ010000001.1"/>
</dbReference>
<dbReference type="InterPro" id="IPR018720">
    <property type="entry name" value="DUF2249"/>
</dbReference>
<keyword evidence="3" id="KW-1185">Reference proteome</keyword>
<accession>A0ABP9CET3</accession>
<dbReference type="EMBL" id="BAABKQ010000001">
    <property type="protein sequence ID" value="GAA4808947.1"/>
    <property type="molecule type" value="Genomic_DNA"/>
</dbReference>
<proteinExistence type="predicted"/>
<protein>
    <recommendedName>
        <fullName evidence="1">DUF2249 domain-containing protein</fullName>
    </recommendedName>
</protein>
<evidence type="ECO:0000313" key="2">
    <source>
        <dbReference type="EMBL" id="GAA4808947.1"/>
    </source>
</evidence>
<gene>
    <name evidence="2" type="ORF">GCM10023353_10970</name>
</gene>
<dbReference type="Pfam" id="PF10006">
    <property type="entry name" value="DUF2249"/>
    <property type="match status" value="1"/>
</dbReference>
<organism evidence="2 3">
    <name type="scientific">Tomitella cavernea</name>
    <dbReference type="NCBI Taxonomy" id="1387982"/>
    <lineage>
        <taxon>Bacteria</taxon>
        <taxon>Bacillati</taxon>
        <taxon>Actinomycetota</taxon>
        <taxon>Actinomycetes</taxon>
        <taxon>Mycobacteriales</taxon>
        <taxon>Tomitella</taxon>
    </lineage>
</organism>
<evidence type="ECO:0000313" key="3">
    <source>
        <dbReference type="Proteomes" id="UP001500839"/>
    </source>
</evidence>
<sequence>MTTNDVVMATSADDARAVDGLRVQHAEIIGRLAGVADALRGAAGSAGPEFDQAFLAAREFLGGGLSGYIDAADASVYPAARSAAATRLLAEAHRVCAPGIHDQIRRLVDATERPEAIAAADSAAALVRARLTVEDEVLLPALAGERDVDLAALAERLPDPFAGSTPPAAGGAGGHVGCACGEHDEPEAPELDVREIPHAIRHATVFGAFDAVPAGGSMVLIAPHDPVPLLHQLSERAQGRLKVSYEERGPEAWRLRLARI</sequence>
<reference evidence="3" key="1">
    <citation type="journal article" date="2019" name="Int. J. Syst. Evol. Microbiol.">
        <title>The Global Catalogue of Microorganisms (GCM) 10K type strain sequencing project: providing services to taxonomists for standard genome sequencing and annotation.</title>
        <authorList>
            <consortium name="The Broad Institute Genomics Platform"/>
            <consortium name="The Broad Institute Genome Sequencing Center for Infectious Disease"/>
            <person name="Wu L."/>
            <person name="Ma J."/>
        </authorList>
    </citation>
    <scope>NUCLEOTIDE SEQUENCE [LARGE SCALE GENOMIC DNA]</scope>
    <source>
        <strain evidence="3">JCM 18542</strain>
    </source>
</reference>
<evidence type="ECO:0000259" key="1">
    <source>
        <dbReference type="Pfam" id="PF10006"/>
    </source>
</evidence>
<comment type="caution">
    <text evidence="2">The sequence shown here is derived from an EMBL/GenBank/DDBJ whole genome shotgun (WGS) entry which is preliminary data.</text>
</comment>